<dbReference type="Pfam" id="PF02582">
    <property type="entry name" value="DUF155"/>
    <property type="match status" value="1"/>
</dbReference>
<dbReference type="GO" id="GO:0005739">
    <property type="term" value="C:mitochondrion"/>
    <property type="evidence" value="ECO:0007669"/>
    <property type="project" value="UniProtKB-ARBA"/>
</dbReference>
<dbReference type="OrthoDB" id="242766at2759"/>
<evidence type="ECO:0000256" key="2">
    <source>
        <dbReference type="SAM" id="MobiDB-lite"/>
    </source>
</evidence>
<accession>A0A067Q9G3</accession>
<proteinExistence type="inferred from homology"/>
<dbReference type="HOGENOM" id="CLU_011220_6_1_1"/>
<comment type="similarity">
    <text evidence="1">Belongs to the RMD1/sif2 family.</text>
</comment>
<dbReference type="AlphaFoldDB" id="A0A067Q9G3"/>
<feature type="domain" description="DUF155" evidence="3">
    <location>
        <begin position="124"/>
        <end position="318"/>
    </location>
</feature>
<evidence type="ECO:0000259" key="3">
    <source>
        <dbReference type="Pfam" id="PF02582"/>
    </source>
</evidence>
<feature type="region of interest" description="Disordered" evidence="2">
    <location>
        <begin position="35"/>
        <end position="55"/>
    </location>
</feature>
<dbReference type="GO" id="GO:0070131">
    <property type="term" value="P:positive regulation of mitochondrial translation"/>
    <property type="evidence" value="ECO:0007669"/>
    <property type="project" value="TreeGrafter"/>
</dbReference>
<evidence type="ECO:0000313" key="4">
    <source>
        <dbReference type="EMBL" id="KDQ59231.1"/>
    </source>
</evidence>
<dbReference type="InterPro" id="IPR003734">
    <property type="entry name" value="DUF155"/>
</dbReference>
<evidence type="ECO:0000313" key="5">
    <source>
        <dbReference type="Proteomes" id="UP000027265"/>
    </source>
</evidence>
<reference evidence="5" key="1">
    <citation type="journal article" date="2014" name="Proc. Natl. Acad. Sci. U.S.A.">
        <title>Extensive sampling of basidiomycete genomes demonstrates inadequacy of the white-rot/brown-rot paradigm for wood decay fungi.</title>
        <authorList>
            <person name="Riley R."/>
            <person name="Salamov A.A."/>
            <person name="Brown D.W."/>
            <person name="Nagy L.G."/>
            <person name="Floudas D."/>
            <person name="Held B.W."/>
            <person name="Levasseur A."/>
            <person name="Lombard V."/>
            <person name="Morin E."/>
            <person name="Otillar R."/>
            <person name="Lindquist E.A."/>
            <person name="Sun H."/>
            <person name="LaButti K.M."/>
            <person name="Schmutz J."/>
            <person name="Jabbour D."/>
            <person name="Luo H."/>
            <person name="Baker S.E."/>
            <person name="Pisabarro A.G."/>
            <person name="Walton J.D."/>
            <person name="Blanchette R.A."/>
            <person name="Henrissat B."/>
            <person name="Martin F."/>
            <person name="Cullen D."/>
            <person name="Hibbett D.S."/>
            <person name="Grigoriev I.V."/>
        </authorList>
    </citation>
    <scope>NUCLEOTIDE SEQUENCE [LARGE SCALE GENOMIC DNA]</scope>
    <source>
        <strain evidence="5">MUCL 33604</strain>
    </source>
</reference>
<gene>
    <name evidence="4" type="ORF">JAAARDRAFT_33955</name>
</gene>
<dbReference type="InParanoid" id="A0A067Q9G3"/>
<dbReference type="PANTHER" id="PTHR16255:SF1">
    <property type="entry name" value="REQUIRED FOR MEIOTIC NUCLEAR DIVISION PROTEIN 1 HOMOLOG"/>
    <property type="match status" value="1"/>
</dbReference>
<dbReference type="PANTHER" id="PTHR16255">
    <property type="entry name" value="REQUIRED FOR MEIOTIC NUCLEAR DIVISION PROTEIN 1 HOMOLOG"/>
    <property type="match status" value="1"/>
</dbReference>
<dbReference type="EMBL" id="KL197716">
    <property type="protein sequence ID" value="KDQ59231.1"/>
    <property type="molecule type" value="Genomic_DNA"/>
</dbReference>
<name>A0A067Q9G3_9AGAM</name>
<protein>
    <recommendedName>
        <fullName evidence="3">DUF155 domain-containing protein</fullName>
    </recommendedName>
</protein>
<sequence>MFRLIYAPSRTLRSAPPTLITGRAVTRLQLWRGLSSTAKPSPTEEPSKYKPKAATPLRRAASASLPIRANPTPTQSNINSVFTLATAERYLFSKLRGRLPPSSVLLHESCWVPKWGEKGKEGEVFIFENGSFVCWGLGDADARRFAAEVISPPGLEIGHLKEAETEELDFVMDPTESTRLQGDLIILGHTPAMSSSNSLPDRLPTSVLPLENLLARYAFSQALARSTALSGLEVALDDYLSSVSLLPQSLEKTGKPGLPRTAVIKKLGQLMRFRQGLNLNRGNFSDVPDFYWAEPVLEGYFKSLSNALEMNSRTQIVNDKITYAAEVQSILRQLLTESSTHRMELVIIALIAVEVVIALIRDGPELYHIFIDALFPKPSSSKSQSETTQSPSFS</sequence>
<organism evidence="4 5">
    <name type="scientific">Jaapia argillacea MUCL 33604</name>
    <dbReference type="NCBI Taxonomy" id="933084"/>
    <lineage>
        <taxon>Eukaryota</taxon>
        <taxon>Fungi</taxon>
        <taxon>Dikarya</taxon>
        <taxon>Basidiomycota</taxon>
        <taxon>Agaricomycotina</taxon>
        <taxon>Agaricomycetes</taxon>
        <taxon>Agaricomycetidae</taxon>
        <taxon>Jaapiales</taxon>
        <taxon>Jaapiaceae</taxon>
        <taxon>Jaapia</taxon>
    </lineage>
</organism>
<dbReference type="InterPro" id="IPR051624">
    <property type="entry name" value="RMD1/Sad1-interacting"/>
</dbReference>
<dbReference type="Proteomes" id="UP000027265">
    <property type="component" value="Unassembled WGS sequence"/>
</dbReference>
<keyword evidence="5" id="KW-1185">Reference proteome</keyword>
<evidence type="ECO:0000256" key="1">
    <source>
        <dbReference type="ARBA" id="ARBA00008306"/>
    </source>
</evidence>